<gene>
    <name evidence="3" type="ORF">GCM10017557_78880</name>
</gene>
<dbReference type="PROSITE" id="PS51175">
    <property type="entry name" value="CBM6"/>
    <property type="match status" value="1"/>
</dbReference>
<dbReference type="InterPro" id="IPR017853">
    <property type="entry name" value="GH"/>
</dbReference>
<evidence type="ECO:0000313" key="3">
    <source>
        <dbReference type="EMBL" id="BCL33029.1"/>
    </source>
</evidence>
<dbReference type="KEGG" id="sgm:GCM10017557_78880"/>
<evidence type="ECO:0000313" key="4">
    <source>
        <dbReference type="Proteomes" id="UP000516444"/>
    </source>
</evidence>
<protein>
    <recommendedName>
        <fullName evidence="2">CBM6 domain-containing protein</fullName>
    </recommendedName>
</protein>
<sequence length="576" mass="60962">MRSHTLGRGRAVTASLLVTSALLLSGTLTPTPAHAAGGTLTVDVSSPFKPVTRVAAGGLYALKDASTPPDDALLQALRPHTHTQPAPGVQQKPNGQPAGGDALVVAGKAERTGAGEIIRMPDIYPDFPYRWVSWDDWLGKVDTMVDKRLAATGATNIRGWELWNEPDWTWNTAAAGPFDDGWARTFKAVRAKDSVTPIVGPSDSAYNSARMRDFLTSARASGTVPDVICWHELVSRPDLIASHVADYRAIEADLGLTPRPISVNEYGAPAEIDVPGRISSYISKLERAKVWSADRAFWYEYGTFNGLLTTSAYQPTASYWLYKWYGDMAGNMVTTTPSSLSGLDGFASYDTTRKAVDVVFGNEAGTNTVNVKGLAPLGSSVKVTLRSTPSSGRTTAVTAPTTVSTTTHQVSNGAISVSVPNMNADAAYQLAITPAGAATDYQHRYEAENSSVFRAESLSSAGASNGGYVGRIDNIGDARTHSYVDFVVNVPTSRAYQLSIGYANGTGAAATQGLAYNGGAWTTVSYPPTAGWGQFGATVSQTVTLRAGYNVIRLAKGSPGFAGGTGYAELDYIQVD</sequence>
<feature type="chain" id="PRO_5028818447" description="CBM6 domain-containing protein" evidence="1">
    <location>
        <begin position="36"/>
        <end position="576"/>
    </location>
</feature>
<dbReference type="InterPro" id="IPR005084">
    <property type="entry name" value="CBM6"/>
</dbReference>
<accession>A0A7G1PC73</accession>
<evidence type="ECO:0000259" key="2">
    <source>
        <dbReference type="PROSITE" id="PS51175"/>
    </source>
</evidence>
<keyword evidence="1" id="KW-0732">Signal</keyword>
<dbReference type="Gene3D" id="3.20.20.80">
    <property type="entry name" value="Glycosidases"/>
    <property type="match status" value="1"/>
</dbReference>
<feature type="domain" description="CBM6" evidence="2">
    <location>
        <begin position="443"/>
        <end position="576"/>
    </location>
</feature>
<organism evidence="3 4">
    <name type="scientific">Streptomyces aurantiacus</name>
    <dbReference type="NCBI Taxonomy" id="47760"/>
    <lineage>
        <taxon>Bacteria</taxon>
        <taxon>Bacillati</taxon>
        <taxon>Actinomycetota</taxon>
        <taxon>Actinomycetes</taxon>
        <taxon>Kitasatosporales</taxon>
        <taxon>Streptomycetaceae</taxon>
        <taxon>Streptomyces</taxon>
        <taxon>Streptomyces aurantiacus group</taxon>
    </lineage>
</organism>
<proteinExistence type="predicted"/>
<dbReference type="AlphaFoldDB" id="A0A7G1PC73"/>
<dbReference type="RefSeq" id="WP_190854622.1">
    <property type="nucleotide sequence ID" value="NZ_AP023440.1"/>
</dbReference>
<reference evidence="3 4" key="1">
    <citation type="journal article" date="2014" name="Int. J. Syst. Evol. Microbiol.">
        <title>Complete genome sequence of Corynebacterium casei LMG S-19264T (=DSM 44701T), isolated from a smear-ripened cheese.</title>
        <authorList>
            <consortium name="US DOE Joint Genome Institute (JGI-PGF)"/>
            <person name="Walter F."/>
            <person name="Albersmeier A."/>
            <person name="Kalinowski J."/>
            <person name="Ruckert C."/>
        </authorList>
    </citation>
    <scope>NUCLEOTIDE SEQUENCE [LARGE SCALE GENOMIC DNA]</scope>
    <source>
        <strain evidence="3 4">JCM 4677</strain>
    </source>
</reference>
<dbReference type="InterPro" id="IPR008979">
    <property type="entry name" value="Galactose-bd-like_sf"/>
</dbReference>
<feature type="signal peptide" evidence="1">
    <location>
        <begin position="1"/>
        <end position="35"/>
    </location>
</feature>
<name>A0A7G1PC73_9ACTN</name>
<dbReference type="GO" id="GO:0030246">
    <property type="term" value="F:carbohydrate binding"/>
    <property type="evidence" value="ECO:0007669"/>
    <property type="project" value="InterPro"/>
</dbReference>
<evidence type="ECO:0000256" key="1">
    <source>
        <dbReference type="SAM" id="SignalP"/>
    </source>
</evidence>
<dbReference type="SUPFAM" id="SSF49785">
    <property type="entry name" value="Galactose-binding domain-like"/>
    <property type="match status" value="1"/>
</dbReference>
<dbReference type="Gene3D" id="2.60.120.260">
    <property type="entry name" value="Galactose-binding domain-like"/>
    <property type="match status" value="1"/>
</dbReference>
<dbReference type="Proteomes" id="UP000516444">
    <property type="component" value="Chromosome"/>
</dbReference>
<keyword evidence="4" id="KW-1185">Reference proteome</keyword>
<dbReference type="SUPFAM" id="SSF51445">
    <property type="entry name" value="(Trans)glycosidases"/>
    <property type="match status" value="1"/>
</dbReference>
<dbReference type="EMBL" id="AP023440">
    <property type="protein sequence ID" value="BCL33029.1"/>
    <property type="molecule type" value="Genomic_DNA"/>
</dbReference>